<accession>A0A542UA19</accession>
<protein>
    <submittedName>
        <fullName evidence="2">Putative peptidoglycan binding protein</fullName>
    </submittedName>
</protein>
<dbReference type="RefSeq" id="WP_079048782.1">
    <property type="nucleotide sequence ID" value="NZ_JBPJFI010000001.1"/>
</dbReference>
<comment type="caution">
    <text evidence="2">The sequence shown here is derived from an EMBL/GenBank/DDBJ whole genome shotgun (WGS) entry which is preliminary data.</text>
</comment>
<keyword evidence="3" id="KW-1185">Reference proteome</keyword>
<reference evidence="2 3" key="1">
    <citation type="submission" date="2019-06" db="EMBL/GenBank/DDBJ databases">
        <title>Sequencing the genomes of 1000 actinobacteria strains.</title>
        <authorList>
            <person name="Klenk H.-P."/>
        </authorList>
    </citation>
    <scope>NUCLEOTIDE SEQUENCE [LARGE SCALE GENOMIC DNA]</scope>
    <source>
        <strain evidence="2 3">DSM 41929</strain>
    </source>
</reference>
<evidence type="ECO:0000259" key="1">
    <source>
        <dbReference type="Pfam" id="PF01471"/>
    </source>
</evidence>
<dbReference type="EMBL" id="VFNX01000001">
    <property type="protein sequence ID" value="TQK95944.1"/>
    <property type="molecule type" value="Genomic_DNA"/>
</dbReference>
<dbReference type="SUPFAM" id="SSF47090">
    <property type="entry name" value="PGBD-like"/>
    <property type="match status" value="1"/>
</dbReference>
<feature type="domain" description="Peptidoglycan binding-like" evidence="1">
    <location>
        <begin position="65"/>
        <end position="113"/>
    </location>
</feature>
<dbReference type="Proteomes" id="UP000318103">
    <property type="component" value="Unassembled WGS sequence"/>
</dbReference>
<organism evidence="2 3">
    <name type="scientific">Streptomyces puniciscabiei</name>
    <dbReference type="NCBI Taxonomy" id="164348"/>
    <lineage>
        <taxon>Bacteria</taxon>
        <taxon>Bacillati</taxon>
        <taxon>Actinomycetota</taxon>
        <taxon>Actinomycetes</taxon>
        <taxon>Kitasatosporales</taxon>
        <taxon>Streptomycetaceae</taxon>
        <taxon>Streptomyces</taxon>
    </lineage>
</organism>
<sequence length="166" mass="17768">MSEGTTARAALCVLILALVCAGSGAPRNPQSRDRSGGVLVAGELGATQQLAVGRTRRSDLIGLWQSVLWADGYAARSGVTCTYDEATAEATRVWQSNHHLSADGIVGSATWGAAAERMVPAGQWMVYQGERYGLPLRQAPDGAYEVYDAGRFHRLRTDSVTLARCR</sequence>
<dbReference type="InterPro" id="IPR036365">
    <property type="entry name" value="PGBD-like_sf"/>
</dbReference>
<dbReference type="Gene3D" id="1.10.101.10">
    <property type="entry name" value="PGBD-like superfamily/PGBD"/>
    <property type="match status" value="1"/>
</dbReference>
<dbReference type="Pfam" id="PF01471">
    <property type="entry name" value="PG_binding_1"/>
    <property type="match status" value="1"/>
</dbReference>
<evidence type="ECO:0000313" key="3">
    <source>
        <dbReference type="Proteomes" id="UP000318103"/>
    </source>
</evidence>
<dbReference type="AlphaFoldDB" id="A0A542UA19"/>
<dbReference type="InterPro" id="IPR036366">
    <property type="entry name" value="PGBDSf"/>
</dbReference>
<proteinExistence type="predicted"/>
<name>A0A542UA19_9ACTN</name>
<dbReference type="OrthoDB" id="5244994at2"/>
<evidence type="ECO:0000313" key="2">
    <source>
        <dbReference type="EMBL" id="TQK95944.1"/>
    </source>
</evidence>
<gene>
    <name evidence="2" type="ORF">FB563_0868</name>
</gene>
<dbReference type="InterPro" id="IPR002477">
    <property type="entry name" value="Peptidoglycan-bd-like"/>
</dbReference>